<name>W4KF32_HETIT</name>
<feature type="signal peptide" evidence="2">
    <location>
        <begin position="1"/>
        <end position="23"/>
    </location>
</feature>
<organism evidence="3 4">
    <name type="scientific">Heterobasidion irregulare (strain TC 32-1)</name>
    <dbReference type="NCBI Taxonomy" id="747525"/>
    <lineage>
        <taxon>Eukaryota</taxon>
        <taxon>Fungi</taxon>
        <taxon>Dikarya</taxon>
        <taxon>Basidiomycota</taxon>
        <taxon>Agaricomycotina</taxon>
        <taxon>Agaricomycetes</taxon>
        <taxon>Russulales</taxon>
        <taxon>Bondarzewiaceae</taxon>
        <taxon>Heterobasidion</taxon>
        <taxon>Heterobasidion annosum species complex</taxon>
    </lineage>
</organism>
<dbReference type="AlphaFoldDB" id="W4KF32"/>
<dbReference type="GO" id="GO:0016787">
    <property type="term" value="F:hydrolase activity"/>
    <property type="evidence" value="ECO:0007669"/>
    <property type="project" value="UniProtKB-KW"/>
</dbReference>
<protein>
    <recommendedName>
        <fullName evidence="5">Glycoside hydrolase family 105 protein</fullName>
    </recommendedName>
</protein>
<dbReference type="Proteomes" id="UP000030671">
    <property type="component" value="Unassembled WGS sequence"/>
</dbReference>
<dbReference type="PANTHER" id="PTHR41814:SF1">
    <property type="entry name" value="CELLULASE"/>
    <property type="match status" value="1"/>
</dbReference>
<evidence type="ECO:0000313" key="3">
    <source>
        <dbReference type="EMBL" id="ETW84462.1"/>
    </source>
</evidence>
<evidence type="ECO:0000256" key="2">
    <source>
        <dbReference type="SAM" id="SignalP"/>
    </source>
</evidence>
<dbReference type="Pfam" id="PF07470">
    <property type="entry name" value="Glyco_hydro_88"/>
    <property type="match status" value="1"/>
</dbReference>
<dbReference type="PANTHER" id="PTHR41814">
    <property type="entry name" value="EXPRESSED PROTEIN"/>
    <property type="match status" value="1"/>
</dbReference>
<dbReference type="OrthoDB" id="4138492at2759"/>
<dbReference type="HOGENOM" id="CLU_037534_0_0_1"/>
<gene>
    <name evidence="3" type="ORF">HETIRDRAFT_151088</name>
</gene>
<dbReference type="GeneID" id="20667380"/>
<dbReference type="InterPro" id="IPR008928">
    <property type="entry name" value="6-hairpin_glycosidase_sf"/>
</dbReference>
<dbReference type="KEGG" id="hir:HETIRDRAFT_151088"/>
<evidence type="ECO:0000313" key="4">
    <source>
        <dbReference type="Proteomes" id="UP000030671"/>
    </source>
</evidence>
<dbReference type="SUPFAM" id="SSF48208">
    <property type="entry name" value="Six-hairpin glycosidases"/>
    <property type="match status" value="1"/>
</dbReference>
<proteinExistence type="predicted"/>
<dbReference type="Gene3D" id="1.50.10.10">
    <property type="match status" value="1"/>
</dbReference>
<dbReference type="InterPro" id="IPR010905">
    <property type="entry name" value="Glyco_hydro_88"/>
</dbReference>
<dbReference type="GO" id="GO:0005975">
    <property type="term" value="P:carbohydrate metabolic process"/>
    <property type="evidence" value="ECO:0007669"/>
    <property type="project" value="InterPro"/>
</dbReference>
<reference evidence="3 4" key="1">
    <citation type="journal article" date="2012" name="New Phytol.">
        <title>Insight into trade-off between wood decay and parasitism from the genome of a fungal forest pathogen.</title>
        <authorList>
            <person name="Olson A."/>
            <person name="Aerts A."/>
            <person name="Asiegbu F."/>
            <person name="Belbahri L."/>
            <person name="Bouzid O."/>
            <person name="Broberg A."/>
            <person name="Canback B."/>
            <person name="Coutinho P.M."/>
            <person name="Cullen D."/>
            <person name="Dalman K."/>
            <person name="Deflorio G."/>
            <person name="van Diepen L.T."/>
            <person name="Dunand C."/>
            <person name="Duplessis S."/>
            <person name="Durling M."/>
            <person name="Gonthier P."/>
            <person name="Grimwood J."/>
            <person name="Fossdal C.G."/>
            <person name="Hansson D."/>
            <person name="Henrissat B."/>
            <person name="Hietala A."/>
            <person name="Himmelstrand K."/>
            <person name="Hoffmeister D."/>
            <person name="Hogberg N."/>
            <person name="James T.Y."/>
            <person name="Karlsson M."/>
            <person name="Kohler A."/>
            <person name="Kues U."/>
            <person name="Lee Y.H."/>
            <person name="Lin Y.C."/>
            <person name="Lind M."/>
            <person name="Lindquist E."/>
            <person name="Lombard V."/>
            <person name="Lucas S."/>
            <person name="Lunden K."/>
            <person name="Morin E."/>
            <person name="Murat C."/>
            <person name="Park J."/>
            <person name="Raffaello T."/>
            <person name="Rouze P."/>
            <person name="Salamov A."/>
            <person name="Schmutz J."/>
            <person name="Solheim H."/>
            <person name="Stahlberg J."/>
            <person name="Velez H."/>
            <person name="de Vries R.P."/>
            <person name="Wiebenga A."/>
            <person name="Woodward S."/>
            <person name="Yakovlev I."/>
            <person name="Garbelotto M."/>
            <person name="Martin F."/>
            <person name="Grigoriev I.V."/>
            <person name="Stenlid J."/>
        </authorList>
    </citation>
    <scope>NUCLEOTIDE SEQUENCE [LARGE SCALE GENOMIC DNA]</scope>
    <source>
        <strain evidence="3 4">TC 32-1</strain>
    </source>
</reference>
<sequence>MRSFSTWTLSALALSAVTSHVAAAPTIARGVVKRSTASIMSTERISLVRANMLNISDKSWEIGAAVEALTELEWPSLGVFGGRVPPPSKLNKTNNAEDVIAIAEQVVNTKTPGSLPLIDGDGAVGDPASIGNAVLLANWTRTNTSDTRFAYAAKDQLDFLLNVAPRSAAGAISQRESEVQLWADFVYMAPPFIAYYGALQGGAEGTKLLQLAYDQCRLYRDVLFDADKSLWRHIELGSSSDDHLWGTGNAWAAAGMLRVLETIRKSDLEDQFYDQQLNLTIWIGEILTGAWKYQKENGTLYNYIDEEDSFADTASTALLAASTYRLAMVSGVSAYISAADRAFELIDKSVDEDGWLQNTVDPLLFSTPSVNGAHSPEGQSFVLLLQAAYRDYYASLNT</sequence>
<keyword evidence="1" id="KW-0378">Hydrolase</keyword>
<accession>W4KF32</accession>
<feature type="chain" id="PRO_5004844199" description="Glycoside hydrolase family 105 protein" evidence="2">
    <location>
        <begin position="24"/>
        <end position="398"/>
    </location>
</feature>
<keyword evidence="2" id="KW-0732">Signal</keyword>
<keyword evidence="4" id="KW-1185">Reference proteome</keyword>
<evidence type="ECO:0000256" key="1">
    <source>
        <dbReference type="ARBA" id="ARBA00022801"/>
    </source>
</evidence>
<dbReference type="EMBL" id="KI925456">
    <property type="protein sequence ID" value="ETW84462.1"/>
    <property type="molecule type" value="Genomic_DNA"/>
</dbReference>
<evidence type="ECO:0008006" key="5">
    <source>
        <dbReference type="Google" id="ProtNLM"/>
    </source>
</evidence>
<dbReference type="eggNOG" id="ENOG502RZ5C">
    <property type="taxonomic scope" value="Eukaryota"/>
</dbReference>
<dbReference type="InParanoid" id="W4KF32"/>
<dbReference type="RefSeq" id="XP_009544133.1">
    <property type="nucleotide sequence ID" value="XM_009545838.1"/>
</dbReference>
<dbReference type="InterPro" id="IPR012341">
    <property type="entry name" value="6hp_glycosidase-like_sf"/>
</dbReference>